<comment type="similarity">
    <text evidence="2">Belongs to the peptidase U48 family.</text>
</comment>
<feature type="transmembrane region" description="Helical" evidence="11">
    <location>
        <begin position="77"/>
        <end position="97"/>
    </location>
</feature>
<evidence type="ECO:0000256" key="2">
    <source>
        <dbReference type="ARBA" id="ARBA00006897"/>
    </source>
</evidence>
<evidence type="ECO:0000313" key="13">
    <source>
        <dbReference type="EMBL" id="CAI2377329.1"/>
    </source>
</evidence>
<evidence type="ECO:0000256" key="11">
    <source>
        <dbReference type="SAM" id="Phobius"/>
    </source>
</evidence>
<dbReference type="EMBL" id="CAMPGE010018961">
    <property type="protein sequence ID" value="CAI2377329.1"/>
    <property type="molecule type" value="Genomic_DNA"/>
</dbReference>
<feature type="transmembrane region" description="Helical" evidence="11">
    <location>
        <begin position="192"/>
        <end position="210"/>
    </location>
</feature>
<dbReference type="InterPro" id="IPR003675">
    <property type="entry name" value="Rce1/LyrA-like_dom"/>
</dbReference>
<dbReference type="EC" id="3.4.26.1" evidence="10"/>
<reference evidence="13" key="1">
    <citation type="submission" date="2023-07" db="EMBL/GenBank/DDBJ databases">
        <authorList>
            <consortium name="AG Swart"/>
            <person name="Singh M."/>
            <person name="Singh A."/>
            <person name="Seah K."/>
            <person name="Emmerich C."/>
        </authorList>
    </citation>
    <scope>NUCLEOTIDE SEQUENCE</scope>
    <source>
        <strain evidence="13">DP1</strain>
    </source>
</reference>
<organism evidence="13 14">
    <name type="scientific">Euplotes crassus</name>
    <dbReference type="NCBI Taxonomy" id="5936"/>
    <lineage>
        <taxon>Eukaryota</taxon>
        <taxon>Sar</taxon>
        <taxon>Alveolata</taxon>
        <taxon>Ciliophora</taxon>
        <taxon>Intramacronucleata</taxon>
        <taxon>Spirotrichea</taxon>
        <taxon>Hypotrichia</taxon>
        <taxon>Euplotida</taxon>
        <taxon>Euplotidae</taxon>
        <taxon>Moneuplotes</taxon>
    </lineage>
</organism>
<dbReference type="Pfam" id="PF02517">
    <property type="entry name" value="Rce1-like"/>
    <property type="match status" value="1"/>
</dbReference>
<keyword evidence="14" id="KW-1185">Reference proteome</keyword>
<evidence type="ECO:0000256" key="8">
    <source>
        <dbReference type="ARBA" id="ARBA00023136"/>
    </source>
</evidence>
<evidence type="ECO:0000256" key="3">
    <source>
        <dbReference type="ARBA" id="ARBA00022670"/>
    </source>
</evidence>
<feature type="transmembrane region" description="Helical" evidence="11">
    <location>
        <begin position="249"/>
        <end position="267"/>
    </location>
</feature>
<dbReference type="InterPro" id="IPR039731">
    <property type="entry name" value="Rce1"/>
</dbReference>
<dbReference type="PANTHER" id="PTHR13046">
    <property type="entry name" value="PROTEASE U48 CAAX PRENYL PROTEASE RCE1"/>
    <property type="match status" value="1"/>
</dbReference>
<protein>
    <recommendedName>
        <fullName evidence="10">intramembrane prenyl-peptidase Rce1</fullName>
        <ecNumber evidence="10">3.4.26.1</ecNumber>
    </recommendedName>
</protein>
<accession>A0AAD2D1F2</accession>
<dbReference type="GO" id="GO:0004222">
    <property type="term" value="F:metalloendopeptidase activity"/>
    <property type="evidence" value="ECO:0007669"/>
    <property type="project" value="InterPro"/>
</dbReference>
<name>A0AAD2D1F2_EUPCR</name>
<dbReference type="GO" id="GO:0005789">
    <property type="term" value="C:endoplasmic reticulum membrane"/>
    <property type="evidence" value="ECO:0007669"/>
    <property type="project" value="UniProtKB-SubCell"/>
</dbReference>
<keyword evidence="5" id="KW-0378">Hydrolase</keyword>
<comment type="catalytic activity">
    <reaction evidence="9">
        <text>Hydrolyzes the peptide bond -P2-(S-farnesyl or geranylgeranyl)C-P1'-P2'-P3'-COOH where P1' and P2' are amino acids with aliphatic sidechains and P3' is any C-terminal residue.</text>
        <dbReference type="EC" id="3.4.26.1"/>
    </reaction>
</comment>
<keyword evidence="8 11" id="KW-0472">Membrane</keyword>
<evidence type="ECO:0000256" key="9">
    <source>
        <dbReference type="ARBA" id="ARBA00047280"/>
    </source>
</evidence>
<evidence type="ECO:0000256" key="6">
    <source>
        <dbReference type="ARBA" id="ARBA00022824"/>
    </source>
</evidence>
<feature type="domain" description="CAAX prenyl protease 2/Lysostaphin resistance protein A-like" evidence="12">
    <location>
        <begin position="127"/>
        <end position="229"/>
    </location>
</feature>
<gene>
    <name evidence="13" type="ORF">ECRASSUSDP1_LOCUS18713</name>
</gene>
<evidence type="ECO:0000256" key="10">
    <source>
        <dbReference type="ARBA" id="ARBA00049729"/>
    </source>
</evidence>
<evidence type="ECO:0000259" key="12">
    <source>
        <dbReference type="Pfam" id="PF02517"/>
    </source>
</evidence>
<evidence type="ECO:0000256" key="7">
    <source>
        <dbReference type="ARBA" id="ARBA00022989"/>
    </source>
</evidence>
<evidence type="ECO:0000256" key="4">
    <source>
        <dbReference type="ARBA" id="ARBA00022692"/>
    </source>
</evidence>
<dbReference type="AlphaFoldDB" id="A0AAD2D1F2"/>
<keyword evidence="4 11" id="KW-0812">Transmembrane</keyword>
<keyword evidence="3" id="KW-0645">Protease</keyword>
<dbReference type="PANTHER" id="PTHR13046:SF0">
    <property type="entry name" value="CAAX PRENYL PROTEASE 2"/>
    <property type="match status" value="1"/>
</dbReference>
<keyword evidence="7 11" id="KW-1133">Transmembrane helix</keyword>
<dbReference type="GO" id="GO:0071586">
    <property type="term" value="P:CAAX-box protein processing"/>
    <property type="evidence" value="ECO:0007669"/>
    <property type="project" value="InterPro"/>
</dbReference>
<dbReference type="Proteomes" id="UP001295684">
    <property type="component" value="Unassembled WGS sequence"/>
</dbReference>
<evidence type="ECO:0000313" key="14">
    <source>
        <dbReference type="Proteomes" id="UP001295684"/>
    </source>
</evidence>
<evidence type="ECO:0000256" key="5">
    <source>
        <dbReference type="ARBA" id="ARBA00022801"/>
    </source>
</evidence>
<comment type="subcellular location">
    <subcellularLocation>
        <location evidence="1">Endoplasmic reticulum membrane</location>
        <topology evidence="1">Multi-pass membrane protein</topology>
    </subcellularLocation>
</comment>
<keyword evidence="6" id="KW-0256">Endoplasmic reticulum</keyword>
<evidence type="ECO:0000256" key="1">
    <source>
        <dbReference type="ARBA" id="ARBA00004477"/>
    </source>
</evidence>
<proteinExistence type="inferred from homology"/>
<sequence length="268" mass="30633">MAYEILKSTLVSCIFVGFAYLPKPKQCPSNMPYESFEAWNTTKAAVYATLINLVVHLLTDSDLFYNNFIPNFDSSAIIYAMLLPIVMNTILFFGEWVQFFGSKTRDFREFIEDIFQHTENMVKFKFYISAPAVEEICYRGIILNLFLNSGDYTVTQSILISPLFFSVSHLHHIIKAMNEDSDILKREIAQRIFQAGFTWLFGVYSGFIYISSGGYLLAPIILHSYCNLIQIPHLGICFSSDTEPILRKILLGSYIIGIAVFFCLAFQL</sequence>
<comment type="caution">
    <text evidence="13">The sequence shown here is derived from an EMBL/GenBank/DDBJ whole genome shotgun (WGS) entry which is preliminary data.</text>
</comment>